<dbReference type="SUPFAM" id="SSF53448">
    <property type="entry name" value="Nucleotide-diphospho-sugar transferases"/>
    <property type="match status" value="1"/>
</dbReference>
<dbReference type="EMBL" id="JAVAIL010000001">
    <property type="protein sequence ID" value="MDP4538394.1"/>
    <property type="molecule type" value="Genomic_DNA"/>
</dbReference>
<dbReference type="PANTHER" id="PTHR36529:SF1">
    <property type="entry name" value="GLYCOSYLTRANSFERASE"/>
    <property type="match status" value="1"/>
</dbReference>
<dbReference type="InterPro" id="IPR029044">
    <property type="entry name" value="Nucleotide-diphossugar_trans"/>
</dbReference>
<dbReference type="NCBIfam" id="TIGR04282">
    <property type="entry name" value="glyco_like_cofC"/>
    <property type="match status" value="1"/>
</dbReference>
<reference evidence="1 2" key="1">
    <citation type="submission" date="2023-08" db="EMBL/GenBank/DDBJ databases">
        <title>genomic of DY56.</title>
        <authorList>
            <person name="Wang Y."/>
        </authorList>
    </citation>
    <scope>NUCLEOTIDE SEQUENCE [LARGE SCALE GENOMIC DNA]</scope>
    <source>
        <strain evidence="1 2">DY56-A-20</strain>
    </source>
</reference>
<accession>A0ABT9H500</accession>
<dbReference type="Pfam" id="PF09837">
    <property type="entry name" value="DUF2064"/>
    <property type="match status" value="1"/>
</dbReference>
<organism evidence="1 2">
    <name type="scientific">Qipengyuania benthica</name>
    <dbReference type="NCBI Taxonomy" id="3067651"/>
    <lineage>
        <taxon>Bacteria</taxon>
        <taxon>Pseudomonadati</taxon>
        <taxon>Pseudomonadota</taxon>
        <taxon>Alphaproteobacteria</taxon>
        <taxon>Sphingomonadales</taxon>
        <taxon>Erythrobacteraceae</taxon>
        <taxon>Qipengyuania</taxon>
    </lineage>
</organism>
<dbReference type="PANTHER" id="PTHR36529">
    <property type="entry name" value="SLL1095 PROTEIN"/>
    <property type="match status" value="1"/>
</dbReference>
<evidence type="ECO:0000313" key="2">
    <source>
        <dbReference type="Proteomes" id="UP001235664"/>
    </source>
</evidence>
<dbReference type="InterPro" id="IPR018641">
    <property type="entry name" value="Trfase_1_rSAM/seldom-assoc"/>
</dbReference>
<proteinExistence type="predicted"/>
<dbReference type="Proteomes" id="UP001235664">
    <property type="component" value="Unassembled WGS sequence"/>
</dbReference>
<keyword evidence="2" id="KW-1185">Reference proteome</keyword>
<name>A0ABT9H500_9SPHN</name>
<dbReference type="RefSeq" id="WP_305928530.1">
    <property type="nucleotide sequence ID" value="NZ_JAVAIL010000001.1"/>
</dbReference>
<comment type="caution">
    <text evidence="1">The sequence shown here is derived from an EMBL/GenBank/DDBJ whole genome shotgun (WGS) entry which is preliminary data.</text>
</comment>
<dbReference type="Gene3D" id="3.90.550.10">
    <property type="entry name" value="Spore Coat Polysaccharide Biosynthesis Protein SpsA, Chain A"/>
    <property type="match status" value="1"/>
</dbReference>
<gene>
    <name evidence="1" type="ORF">Q9K01_01970</name>
</gene>
<evidence type="ECO:0000313" key="1">
    <source>
        <dbReference type="EMBL" id="MDP4538394.1"/>
    </source>
</evidence>
<protein>
    <submittedName>
        <fullName evidence="1">TIGR04282 family arsenosugar biosynthesis glycosyltransferase</fullName>
    </submittedName>
</protein>
<sequence length="212" mass="22612">MQSPSNDARNILQPSPRHAVMSVARLTIFARWPEAGLAKTRLIPALGAEGAAALYRRLLEHTLAEARASGLPIELRVTGAEPARFQDWLGGDLAVVDQGEGDLGARMARVAAPAILIGSDCPDCDAAMLRRATIALARAPAVVGPASDGGYYLLGMARPMPFLFHDMAWSTDAVMPEALRRFALQGIAPAMLPELGDIDTPADLARHPQFAR</sequence>